<organism evidence="1">
    <name type="scientific">bioreactor metagenome</name>
    <dbReference type="NCBI Taxonomy" id="1076179"/>
    <lineage>
        <taxon>unclassified sequences</taxon>
        <taxon>metagenomes</taxon>
        <taxon>ecological metagenomes</taxon>
    </lineage>
</organism>
<reference evidence="1" key="1">
    <citation type="submission" date="2019-08" db="EMBL/GenBank/DDBJ databases">
        <authorList>
            <person name="Kucharzyk K."/>
            <person name="Murdoch R.W."/>
            <person name="Higgins S."/>
            <person name="Loffler F."/>
        </authorList>
    </citation>
    <scope>NUCLEOTIDE SEQUENCE</scope>
</reference>
<dbReference type="EMBL" id="VSSQ01041759">
    <property type="protein sequence ID" value="MPM95243.1"/>
    <property type="molecule type" value="Genomic_DNA"/>
</dbReference>
<protein>
    <submittedName>
        <fullName evidence="1">Uncharacterized protein</fullName>
    </submittedName>
</protein>
<sequence length="49" mass="5574">MEASFFMMDDFAHGAASVPTLLDRFYCLHILSKSICNYYDPCFSTGMII</sequence>
<comment type="caution">
    <text evidence="1">The sequence shown here is derived from an EMBL/GenBank/DDBJ whole genome shotgun (WGS) entry which is preliminary data.</text>
</comment>
<proteinExistence type="predicted"/>
<accession>A0A645E359</accession>
<gene>
    <name evidence="1" type="ORF">SDC9_142397</name>
</gene>
<name>A0A645E359_9ZZZZ</name>
<evidence type="ECO:0000313" key="1">
    <source>
        <dbReference type="EMBL" id="MPM95243.1"/>
    </source>
</evidence>
<dbReference type="AlphaFoldDB" id="A0A645E359"/>